<protein>
    <submittedName>
        <fullName evidence="1">Unnamed protein product</fullName>
    </submittedName>
</protein>
<dbReference type="Proteomes" id="UP001165064">
    <property type="component" value="Unassembled WGS sequence"/>
</dbReference>
<keyword evidence="2" id="KW-1185">Reference proteome</keyword>
<gene>
    <name evidence="1" type="ORF">Amon02_000150800</name>
</gene>
<comment type="caution">
    <text evidence="1">The sequence shown here is derived from an EMBL/GenBank/DDBJ whole genome shotgun (WGS) entry which is preliminary data.</text>
</comment>
<organism evidence="1 2">
    <name type="scientific">Ambrosiozyma monospora</name>
    <name type="common">Yeast</name>
    <name type="synonym">Endomycopsis monosporus</name>
    <dbReference type="NCBI Taxonomy" id="43982"/>
    <lineage>
        <taxon>Eukaryota</taxon>
        <taxon>Fungi</taxon>
        <taxon>Dikarya</taxon>
        <taxon>Ascomycota</taxon>
        <taxon>Saccharomycotina</taxon>
        <taxon>Pichiomycetes</taxon>
        <taxon>Pichiales</taxon>
        <taxon>Pichiaceae</taxon>
        <taxon>Ambrosiozyma</taxon>
    </lineage>
</organism>
<reference evidence="1" key="1">
    <citation type="submission" date="2023-04" db="EMBL/GenBank/DDBJ databases">
        <title>Ambrosiozyma monospora NBRC 10751.</title>
        <authorList>
            <person name="Ichikawa N."/>
            <person name="Sato H."/>
            <person name="Tonouchi N."/>
        </authorList>
    </citation>
    <scope>NUCLEOTIDE SEQUENCE</scope>
    <source>
        <strain evidence="1">NBRC 10751</strain>
    </source>
</reference>
<name>A0ACB5SVK6_AMBMO</name>
<sequence>MTKQQNTNTESKPPDTSSISQANDIEDLSSFSDTAVNVDDEKRLSISAIQTVHTHNRNSSTVSALSQQTRSKTLPSSSDEQIQNYSVDKILSSSASEPQTEKIDDNNIATRIFSNQTNYNDLNAPKTLTRKFHSELDRLFPEHFGKSPFIDAPFTTEPDDYELLGDIISETLQKGSKWLDSDMEDILHRSSEQYAISHQNSFDSRTSPHSIPIPIRNASNDTEHFHCKRARRRSATYDELRSARERSSYLEVSYLSLKLRLANISGVRTEKGVMVGNSFGFLGSHNKFRKWCYRTANSLLASCVMTLIIFFELGLLTYQMWFPETNGFIHLQRYSWVDYTMIGTNIVYGFFVILRIFAYGFVTERDIREFGVVDILNFFLVNDWFFAPSAQEIKRLKAEHRRQLESHECKAFLRSAGNITDLTGFISFIISTCLGLSGWELKTGILLFRSLMCLKLLRICNLTMGTRKIKRSIYRSLPRFIRLGFVIVCALFWFAIVGVQAYAEVFKKQCIFMDHDAGLYKFSNRVCGGYLDSDGKKHSPVVGSSYFIDHSFSTNGDYYSDILEHPDQINSTSLSVRGYICPVQSYCVFSNSPVAVNLSFDNFWKSLQLLFIFFCAGNYSDYLYNLVDSVSLPLACLFVVPAILILGVFMKNILVACILDTMSIYDEYTTDQDGARFIRNFKSYYDKRSIPAFLWDGFCCLIIFVSLVIQMIKQPTHSDCIIINSIVAVVLFFDILIRISIYKKDFFKRDFRINWVDTLLAIANIIILIPPISNKTEVYNWCTFFQIVRTYRIIMFVPFLRNMWIRLLGNLHFLGYLFTFGILLFYSTCVIYSRFFEGIVHDQDTLDSNLFTFSSLPNVILSLFTIMTTDNWTSGWSVAYSSSNRSSIRAFIFIYIALWFFVGAIMVINFFLDLITENLGVVSDAEKKWHQVVDFCLKATKRRSQGKEKLAIYDALANEEDPTQNFDLCKVSQMLYENENLVEYLKSDKMGMDYIEYLEIMANYVIKLVCPNALFEFLNIFYYNKLKMLKIDGTIITTPIYNSDNHDVRKKFLESHPLFDNSLFFITPNNPVRKFIQYIVPNFHGQRTSDIGKDMEAPKWRDTRAPFIFEQSLIYFTALSFQLSVVFILLLMVVFSPQLLFSWTNGVS</sequence>
<dbReference type="EMBL" id="BSXS01000742">
    <property type="protein sequence ID" value="GME73720.1"/>
    <property type="molecule type" value="Genomic_DNA"/>
</dbReference>
<evidence type="ECO:0000313" key="2">
    <source>
        <dbReference type="Proteomes" id="UP001165064"/>
    </source>
</evidence>
<evidence type="ECO:0000313" key="1">
    <source>
        <dbReference type="EMBL" id="GME73720.1"/>
    </source>
</evidence>
<proteinExistence type="predicted"/>
<accession>A0ACB5SVK6</accession>